<keyword evidence="7" id="KW-1185">Reference proteome</keyword>
<feature type="domain" description="O-methyltransferase dimerisation" evidence="5">
    <location>
        <begin position="31"/>
        <end position="106"/>
    </location>
</feature>
<keyword evidence="2" id="KW-0808">Transferase</keyword>
<evidence type="ECO:0000259" key="5">
    <source>
        <dbReference type="Pfam" id="PF08100"/>
    </source>
</evidence>
<evidence type="ECO:0000313" key="6">
    <source>
        <dbReference type="EMBL" id="BBA36079.1"/>
    </source>
</evidence>
<evidence type="ECO:0000256" key="1">
    <source>
        <dbReference type="ARBA" id="ARBA00022603"/>
    </source>
</evidence>
<accession>A0A250L1I8</accession>
<dbReference type="InterPro" id="IPR001077">
    <property type="entry name" value="COMT_C"/>
</dbReference>
<evidence type="ECO:0000259" key="4">
    <source>
        <dbReference type="Pfam" id="PF00891"/>
    </source>
</evidence>
<dbReference type="Pfam" id="PF08100">
    <property type="entry name" value="Dimerisation"/>
    <property type="match status" value="1"/>
</dbReference>
<feature type="domain" description="O-methyltransferase C-terminal" evidence="4">
    <location>
        <begin position="147"/>
        <end position="327"/>
    </location>
</feature>
<dbReference type="PROSITE" id="PS51683">
    <property type="entry name" value="SAM_OMT_II"/>
    <property type="match status" value="1"/>
</dbReference>
<dbReference type="EMBL" id="AP017928">
    <property type="protein sequence ID" value="BBA36079.1"/>
    <property type="molecule type" value="Genomic_DNA"/>
</dbReference>
<dbReference type="InterPro" id="IPR029063">
    <property type="entry name" value="SAM-dependent_MTases_sf"/>
</dbReference>
<dbReference type="Gene3D" id="1.10.10.10">
    <property type="entry name" value="Winged helix-like DNA-binding domain superfamily/Winged helix DNA-binding domain"/>
    <property type="match status" value="1"/>
</dbReference>
<proteinExistence type="predicted"/>
<name>A0A250L1I8_9GAMM</name>
<dbReference type="GO" id="GO:0032259">
    <property type="term" value="P:methylation"/>
    <property type="evidence" value="ECO:0007669"/>
    <property type="project" value="UniProtKB-KW"/>
</dbReference>
<evidence type="ECO:0000256" key="2">
    <source>
        <dbReference type="ARBA" id="ARBA00022679"/>
    </source>
</evidence>
<sequence length="349" mass="38080">MAAAEFNCEPLHLPIRESQDMTTLSPEPIVQLAGGFMAAKHLFVANEIGLFDKLAAGPASLDELAEFTGVARPRVRILADALVVLGLIERHDDRYRNGPVAAAFLSGDGPTDLRPFLRFWNHIAYPMWMNLEPAIRTGQAQGTLALSGERQRIFSEGVEAIQALPATALPTAYDFSRHRRVLDLGGGTGSWLIRLLGAYPSLEATLFELPNAAAVARERLAGDPCGPRVEVLAGNFFTESIPAGHDAVLIANVLHLLSPERNLDLLRRIRARVSDGTRLLLADFWTDPTHTDPPFAALMAAEFFVITGEGDVYSEEEASLWLRETGWRTVERKPLAGAVSLLVAEAAER</sequence>
<gene>
    <name evidence="6" type="ORF">sS8_4149</name>
</gene>
<dbReference type="Gene3D" id="3.40.50.150">
    <property type="entry name" value="Vaccinia Virus protein VP39"/>
    <property type="match status" value="1"/>
</dbReference>
<reference evidence="6 7" key="1">
    <citation type="submission" date="2016-12" db="EMBL/GenBank/DDBJ databases">
        <title>Genome sequencing of Methylocaldum marinum.</title>
        <authorList>
            <person name="Takeuchi M."/>
            <person name="Kamagata Y."/>
            <person name="Hiraoka S."/>
            <person name="Oshima K."/>
            <person name="Hattori M."/>
            <person name="Iwasaki W."/>
        </authorList>
    </citation>
    <scope>NUCLEOTIDE SEQUENCE [LARGE SCALE GENOMIC DNA]</scope>
    <source>
        <strain evidence="6 7">S8</strain>
    </source>
</reference>
<dbReference type="GO" id="GO:0046983">
    <property type="term" value="F:protein dimerization activity"/>
    <property type="evidence" value="ECO:0007669"/>
    <property type="project" value="InterPro"/>
</dbReference>
<dbReference type="InterPro" id="IPR016461">
    <property type="entry name" value="COMT-like"/>
</dbReference>
<dbReference type="InterPro" id="IPR036390">
    <property type="entry name" value="WH_DNA-bd_sf"/>
</dbReference>
<protein>
    <submittedName>
        <fullName evidence="6">Uncharacterized protein</fullName>
    </submittedName>
</protein>
<keyword evidence="1" id="KW-0489">Methyltransferase</keyword>
<evidence type="ECO:0000313" key="7">
    <source>
        <dbReference type="Proteomes" id="UP000266313"/>
    </source>
</evidence>
<dbReference type="InterPro" id="IPR012967">
    <property type="entry name" value="COMT_dimerisation"/>
</dbReference>
<evidence type="ECO:0000256" key="3">
    <source>
        <dbReference type="ARBA" id="ARBA00022691"/>
    </source>
</evidence>
<dbReference type="PANTHER" id="PTHR43712:SF2">
    <property type="entry name" value="O-METHYLTRANSFERASE CICE"/>
    <property type="match status" value="1"/>
</dbReference>
<dbReference type="KEGG" id="mmai:sS8_4149"/>
<dbReference type="SUPFAM" id="SSF46785">
    <property type="entry name" value="Winged helix' DNA-binding domain"/>
    <property type="match status" value="1"/>
</dbReference>
<dbReference type="CDD" id="cd02440">
    <property type="entry name" value="AdoMet_MTases"/>
    <property type="match status" value="1"/>
</dbReference>
<dbReference type="SUPFAM" id="SSF53335">
    <property type="entry name" value="S-adenosyl-L-methionine-dependent methyltransferases"/>
    <property type="match status" value="1"/>
</dbReference>
<dbReference type="PANTHER" id="PTHR43712">
    <property type="entry name" value="PUTATIVE (AFU_ORTHOLOGUE AFUA_4G14580)-RELATED"/>
    <property type="match status" value="1"/>
</dbReference>
<dbReference type="Proteomes" id="UP000266313">
    <property type="component" value="Chromosome"/>
</dbReference>
<dbReference type="InterPro" id="IPR036388">
    <property type="entry name" value="WH-like_DNA-bd_sf"/>
</dbReference>
<dbReference type="AlphaFoldDB" id="A0A250L1I8"/>
<dbReference type="Pfam" id="PF00891">
    <property type="entry name" value="Methyltransf_2"/>
    <property type="match status" value="1"/>
</dbReference>
<dbReference type="GO" id="GO:0008171">
    <property type="term" value="F:O-methyltransferase activity"/>
    <property type="evidence" value="ECO:0007669"/>
    <property type="project" value="InterPro"/>
</dbReference>
<organism evidence="6 7">
    <name type="scientific">Methylocaldum marinum</name>
    <dbReference type="NCBI Taxonomy" id="1432792"/>
    <lineage>
        <taxon>Bacteria</taxon>
        <taxon>Pseudomonadati</taxon>
        <taxon>Pseudomonadota</taxon>
        <taxon>Gammaproteobacteria</taxon>
        <taxon>Methylococcales</taxon>
        <taxon>Methylococcaceae</taxon>
        <taxon>Methylocaldum</taxon>
    </lineage>
</organism>
<keyword evidence="3" id="KW-0949">S-adenosyl-L-methionine</keyword>